<keyword evidence="2" id="KW-1185">Reference proteome</keyword>
<protein>
    <submittedName>
        <fullName evidence="1">Uncharacterized protein</fullName>
    </submittedName>
</protein>
<name>A0A4P9YUV7_9FUNG</name>
<evidence type="ECO:0000313" key="2">
    <source>
        <dbReference type="Proteomes" id="UP000278143"/>
    </source>
</evidence>
<organism evidence="1 2">
    <name type="scientific">Syncephalis pseudoplumigaleata</name>
    <dbReference type="NCBI Taxonomy" id="1712513"/>
    <lineage>
        <taxon>Eukaryota</taxon>
        <taxon>Fungi</taxon>
        <taxon>Fungi incertae sedis</taxon>
        <taxon>Zoopagomycota</taxon>
        <taxon>Zoopagomycotina</taxon>
        <taxon>Zoopagomycetes</taxon>
        <taxon>Zoopagales</taxon>
        <taxon>Piptocephalidaceae</taxon>
        <taxon>Syncephalis</taxon>
    </lineage>
</organism>
<dbReference type="EMBL" id="KZ991811">
    <property type="protein sequence ID" value="RKP22680.1"/>
    <property type="molecule type" value="Genomic_DNA"/>
</dbReference>
<dbReference type="AlphaFoldDB" id="A0A4P9YUV7"/>
<evidence type="ECO:0000313" key="1">
    <source>
        <dbReference type="EMBL" id="RKP22680.1"/>
    </source>
</evidence>
<accession>A0A4P9YUV7</accession>
<dbReference type="Proteomes" id="UP000278143">
    <property type="component" value="Unassembled WGS sequence"/>
</dbReference>
<proteinExistence type="predicted"/>
<reference evidence="2" key="1">
    <citation type="journal article" date="2018" name="Nat. Microbiol.">
        <title>Leveraging single-cell genomics to expand the fungal tree of life.</title>
        <authorList>
            <person name="Ahrendt S.R."/>
            <person name="Quandt C.A."/>
            <person name="Ciobanu D."/>
            <person name="Clum A."/>
            <person name="Salamov A."/>
            <person name="Andreopoulos B."/>
            <person name="Cheng J.F."/>
            <person name="Woyke T."/>
            <person name="Pelin A."/>
            <person name="Henrissat B."/>
            <person name="Reynolds N.K."/>
            <person name="Benny G.L."/>
            <person name="Smith M.E."/>
            <person name="James T.Y."/>
            <person name="Grigoriev I.V."/>
        </authorList>
    </citation>
    <scope>NUCLEOTIDE SEQUENCE [LARGE SCALE GENOMIC DNA]</scope>
    <source>
        <strain evidence="2">Benny S71-1</strain>
    </source>
</reference>
<gene>
    <name evidence="1" type="ORF">SYNPS1DRAFT_31700</name>
</gene>
<sequence>MPTLHQHRLSRRQYYPYHYRHHYPYYPRYRYPHHHHRHHYPYYPRYRYPYYPRYRRSMVLMKDDDDASDETSNPTAMCPATATATEQQPANVQAADAVPEAEQPAATAEEEASSACPMNTAATMLQACMAANPLEAQKAPMQHIQQIQTIQAGVTGQSMMAAPSISEDAVSMATAPSAVASTSTASVQQ</sequence>